<name>A0A8A6RHF1_9RHAB</name>
<evidence type="ECO:0000256" key="6">
    <source>
        <dbReference type="ARBA" id="ARBA00023311"/>
    </source>
</evidence>
<evidence type="ECO:0000256" key="5">
    <source>
        <dbReference type="ARBA" id="ARBA00023136"/>
    </source>
</evidence>
<dbReference type="Pfam" id="PF06326">
    <property type="entry name" value="Vesiculo_matrix"/>
    <property type="match status" value="1"/>
</dbReference>
<evidence type="ECO:0000256" key="1">
    <source>
        <dbReference type="ARBA" id="ARBA00004328"/>
    </source>
</evidence>
<dbReference type="GO" id="GO:0019031">
    <property type="term" value="C:viral envelope"/>
    <property type="evidence" value="ECO:0007669"/>
    <property type="project" value="InterPro"/>
</dbReference>
<sequence>MDTYKIKNIDKLLGPIPKQGSESKIESVSGEDDDSISSNDSPKRTPSAKINSIIENTWYISASLKIISTEKYPNLQTLLETLQIWGDFYCGPQSLKSLYTVFLISLGLHIRETKSTSHSYLYESGLSERICFRHKFEILSDTNKTFIWSKVVPHCRYNTSIRFECTLTDSKMPGKSFRLIHKTDHVGRKTIPSLKNHLKPFGIKVQTREGEYQFET</sequence>
<evidence type="ECO:0000256" key="7">
    <source>
        <dbReference type="SAM" id="MobiDB-lite"/>
    </source>
</evidence>
<dbReference type="InterPro" id="IPR009397">
    <property type="entry name" value="Vesiculo_matrix"/>
</dbReference>
<accession>A0A8A6RHF1</accession>
<dbReference type="EMBL" id="MW208811">
    <property type="protein sequence ID" value="QTJ62261.1"/>
    <property type="molecule type" value="Viral_cRNA"/>
</dbReference>
<keyword evidence="6" id="KW-0468">Viral matrix protein</keyword>
<dbReference type="GO" id="GO:0033645">
    <property type="term" value="C:host cell endomembrane system"/>
    <property type="evidence" value="ECO:0007669"/>
    <property type="project" value="UniProtKB-SubCell"/>
</dbReference>
<evidence type="ECO:0000313" key="8">
    <source>
        <dbReference type="EMBL" id="QTJ62261.1"/>
    </source>
</evidence>
<reference evidence="8" key="1">
    <citation type="journal article" date="2021" name="J. Invertebr. Pathol.">
        <title>Tephritid fruit flies have a large diversity of co-occurring RNA viruses.</title>
        <authorList>
            <person name="Sharpe S.R."/>
            <person name="Morrow J.L."/>
            <person name="Brettell L.E."/>
            <person name="Shearman D.C."/>
            <person name="Gilchrist S."/>
            <person name="Cook J.M."/>
            <person name="Riegler M."/>
        </authorList>
    </citation>
    <scope>NUCLEOTIDE SEQUENCE</scope>
    <source>
        <strain evidence="8">D</strain>
    </source>
</reference>
<dbReference type="GO" id="GO:0039660">
    <property type="term" value="F:structural constituent of virion"/>
    <property type="evidence" value="ECO:0007669"/>
    <property type="project" value="UniProtKB-KW"/>
</dbReference>
<keyword evidence="4" id="KW-0946">Virion</keyword>
<proteinExistence type="predicted"/>
<protein>
    <recommendedName>
        <fullName evidence="3">Matrix protein</fullName>
    </recommendedName>
</protein>
<feature type="region of interest" description="Disordered" evidence="7">
    <location>
        <begin position="14"/>
        <end position="47"/>
    </location>
</feature>
<keyword evidence="5" id="KW-0472">Membrane</keyword>
<evidence type="ECO:0000256" key="2">
    <source>
        <dbReference type="ARBA" id="ARBA00004531"/>
    </source>
</evidence>
<evidence type="ECO:0000256" key="4">
    <source>
        <dbReference type="ARBA" id="ARBA00022844"/>
    </source>
</evidence>
<evidence type="ECO:0000256" key="3">
    <source>
        <dbReference type="ARBA" id="ARBA00017678"/>
    </source>
</evidence>
<comment type="subcellular location">
    <subcellularLocation>
        <location evidence="2">Host endomembrane system</location>
        <topology evidence="2">Peripheral membrane protein</topology>
    </subcellularLocation>
    <subcellularLocation>
        <location evidence="1">Virion</location>
    </subcellularLocation>
</comment>
<organism evidence="8">
    <name type="scientific">Bactrocera tryoni rhabdovirus 1</name>
    <dbReference type="NCBI Taxonomy" id="2795014"/>
    <lineage>
        <taxon>Viruses</taxon>
        <taxon>Riboviria</taxon>
        <taxon>Orthornavirae</taxon>
        <taxon>Negarnaviricota</taxon>
        <taxon>Haploviricotina</taxon>
        <taxon>Monjiviricetes</taxon>
        <taxon>Mononegavirales</taxon>
        <taxon>Rhabdoviridae</taxon>
    </lineage>
</organism>